<evidence type="ECO:0000313" key="9">
    <source>
        <dbReference type="Proteomes" id="UP000284605"/>
    </source>
</evidence>
<dbReference type="OrthoDB" id="9802215at2"/>
<dbReference type="Gene3D" id="2.60.260.20">
    <property type="entry name" value="Urease metallochaperone UreE, N-terminal domain"/>
    <property type="match status" value="1"/>
</dbReference>
<sequence>MKRASAVLPKGSFPDDAVVGEVVLDSDARLRRRAVLSAGRQQFLMDLAELIPLGDGDGLMLDGGGVVRVLAAPERLVEVTASSPAELVRIAWHLGNRHLPTQLLGDAIRIRPDHVIEGMLLGLGARVAKIDAAFEPEGGAYAGGHHDHDHHDHGHEEHEHGPNCGHDHGATATALLKHGQEPKHDHDHGHEHGHVHGPNCKHDH</sequence>
<keyword evidence="9" id="KW-1185">Reference proteome</keyword>
<evidence type="ECO:0000313" key="8">
    <source>
        <dbReference type="EMBL" id="RJF89739.1"/>
    </source>
</evidence>
<evidence type="ECO:0000256" key="4">
    <source>
        <dbReference type="ARBA" id="ARBA00023186"/>
    </source>
</evidence>
<comment type="subcellular location">
    <subcellularLocation>
        <location evidence="1 5">Cytoplasm</location>
    </subcellularLocation>
</comment>
<dbReference type="GO" id="GO:0065003">
    <property type="term" value="P:protein-containing complex assembly"/>
    <property type="evidence" value="ECO:0007669"/>
    <property type="project" value="InterPro"/>
</dbReference>
<feature type="compositionally biased region" description="Basic and acidic residues" evidence="6">
    <location>
        <begin position="178"/>
        <end position="204"/>
    </location>
</feature>
<feature type="compositionally biased region" description="Basic and acidic residues" evidence="6">
    <location>
        <begin position="144"/>
        <end position="169"/>
    </location>
</feature>
<gene>
    <name evidence="5" type="primary">ureE</name>
    <name evidence="8" type="ORF">D3874_24510</name>
</gene>
<dbReference type="Pfam" id="PF05194">
    <property type="entry name" value="UreE_C"/>
    <property type="match status" value="1"/>
</dbReference>
<evidence type="ECO:0000256" key="5">
    <source>
        <dbReference type="HAMAP-Rule" id="MF_00822"/>
    </source>
</evidence>
<dbReference type="GO" id="GO:0019627">
    <property type="term" value="P:urea metabolic process"/>
    <property type="evidence" value="ECO:0007669"/>
    <property type="project" value="InterPro"/>
</dbReference>
<dbReference type="SUPFAM" id="SSF69287">
    <property type="entry name" value="Urease metallochaperone UreE, N-terminal domain"/>
    <property type="match status" value="1"/>
</dbReference>
<comment type="similarity">
    <text evidence="5">Belongs to the UreE family.</text>
</comment>
<feature type="domain" description="UreE urease accessory N-terminal" evidence="7">
    <location>
        <begin position="3"/>
        <end position="67"/>
    </location>
</feature>
<accession>A0A418WIN8</accession>
<dbReference type="AlphaFoldDB" id="A0A418WIN8"/>
<proteinExistence type="inferred from homology"/>
<evidence type="ECO:0000256" key="6">
    <source>
        <dbReference type="SAM" id="MobiDB-lite"/>
    </source>
</evidence>
<reference evidence="8 9" key="1">
    <citation type="submission" date="2018-09" db="EMBL/GenBank/DDBJ databases">
        <authorList>
            <person name="Zhu H."/>
        </authorList>
    </citation>
    <scope>NUCLEOTIDE SEQUENCE [LARGE SCALE GENOMIC DNA]</scope>
    <source>
        <strain evidence="8 9">K1W22B-8</strain>
    </source>
</reference>
<dbReference type="GO" id="GO:0051082">
    <property type="term" value="F:unfolded protein binding"/>
    <property type="evidence" value="ECO:0007669"/>
    <property type="project" value="UniProtKB-UniRule"/>
</dbReference>
<dbReference type="SUPFAM" id="SSF69737">
    <property type="entry name" value="Urease metallochaperone UreE, C-terminal domain"/>
    <property type="match status" value="1"/>
</dbReference>
<dbReference type="InterPro" id="IPR004029">
    <property type="entry name" value="UreE_N"/>
</dbReference>
<evidence type="ECO:0000259" key="7">
    <source>
        <dbReference type="SMART" id="SM00988"/>
    </source>
</evidence>
<keyword evidence="4 5" id="KW-0143">Chaperone</keyword>
<evidence type="ECO:0000256" key="3">
    <source>
        <dbReference type="ARBA" id="ARBA00022596"/>
    </source>
</evidence>
<dbReference type="RefSeq" id="WP_119781917.1">
    <property type="nucleotide sequence ID" value="NZ_QYUK01000011.1"/>
</dbReference>
<evidence type="ECO:0000256" key="2">
    <source>
        <dbReference type="ARBA" id="ARBA00022490"/>
    </source>
</evidence>
<feature type="region of interest" description="Disordered" evidence="6">
    <location>
        <begin position="138"/>
        <end position="204"/>
    </location>
</feature>
<dbReference type="Proteomes" id="UP000284605">
    <property type="component" value="Unassembled WGS sequence"/>
</dbReference>
<dbReference type="Gene3D" id="3.30.70.790">
    <property type="entry name" value="UreE, C-terminal domain"/>
    <property type="match status" value="1"/>
</dbReference>
<dbReference type="InterPro" id="IPR012406">
    <property type="entry name" value="UreE"/>
</dbReference>
<keyword evidence="2 5" id="KW-0963">Cytoplasm</keyword>
<name>A0A418WIN8_9PROT</name>
<dbReference type="GO" id="GO:0016151">
    <property type="term" value="F:nickel cation binding"/>
    <property type="evidence" value="ECO:0007669"/>
    <property type="project" value="UniProtKB-UniRule"/>
</dbReference>
<dbReference type="HAMAP" id="MF_00822">
    <property type="entry name" value="UreE"/>
    <property type="match status" value="1"/>
</dbReference>
<comment type="function">
    <text evidence="5">Involved in urease metallocenter assembly. Binds nickel. Probably functions as a nickel donor during metallocenter assembly.</text>
</comment>
<organism evidence="8 9">
    <name type="scientific">Oleomonas cavernae</name>
    <dbReference type="NCBI Taxonomy" id="2320859"/>
    <lineage>
        <taxon>Bacteria</taxon>
        <taxon>Pseudomonadati</taxon>
        <taxon>Pseudomonadota</taxon>
        <taxon>Alphaproteobacteria</taxon>
        <taxon>Acetobacterales</taxon>
        <taxon>Acetobacteraceae</taxon>
        <taxon>Oleomonas</taxon>
    </lineage>
</organism>
<dbReference type="SMART" id="SM00988">
    <property type="entry name" value="UreE_N"/>
    <property type="match status" value="1"/>
</dbReference>
<keyword evidence="3 5" id="KW-0533">Nickel</keyword>
<protein>
    <recommendedName>
        <fullName evidence="5">Urease accessory protein UreE</fullName>
    </recommendedName>
</protein>
<dbReference type="EMBL" id="QYUK01000011">
    <property type="protein sequence ID" value="RJF89739.1"/>
    <property type="molecule type" value="Genomic_DNA"/>
</dbReference>
<comment type="caution">
    <text evidence="8">The sequence shown here is derived from an EMBL/GenBank/DDBJ whole genome shotgun (WGS) entry which is preliminary data.</text>
</comment>
<dbReference type="GO" id="GO:0005737">
    <property type="term" value="C:cytoplasm"/>
    <property type="evidence" value="ECO:0007669"/>
    <property type="project" value="UniProtKB-SubCell"/>
</dbReference>
<dbReference type="InterPro" id="IPR036118">
    <property type="entry name" value="UreE_N_sf"/>
</dbReference>
<evidence type="ECO:0000256" key="1">
    <source>
        <dbReference type="ARBA" id="ARBA00004496"/>
    </source>
</evidence>
<dbReference type="GO" id="GO:0006457">
    <property type="term" value="P:protein folding"/>
    <property type="evidence" value="ECO:0007669"/>
    <property type="project" value="InterPro"/>
</dbReference>
<dbReference type="InterPro" id="IPR007864">
    <property type="entry name" value="UreE_C_dom"/>
</dbReference>